<dbReference type="Gene3D" id="3.60.10.10">
    <property type="entry name" value="Endonuclease/exonuclease/phosphatase"/>
    <property type="match status" value="1"/>
</dbReference>
<dbReference type="PANTHER" id="PTHR15822">
    <property type="entry name" value="TRAF AND TNF RECEPTOR-ASSOCIATED PROTEIN"/>
    <property type="match status" value="1"/>
</dbReference>
<dbReference type="Pfam" id="PF04457">
    <property type="entry name" value="MJ1316"/>
    <property type="match status" value="1"/>
</dbReference>
<dbReference type="InterPro" id="IPR007012">
    <property type="entry name" value="PolA_pol_cen_dom"/>
</dbReference>
<evidence type="ECO:0000256" key="5">
    <source>
        <dbReference type="ARBA" id="ARBA00022763"/>
    </source>
</evidence>
<accession>A0ABQ2E4E0</accession>
<dbReference type="Pfam" id="PF03372">
    <property type="entry name" value="Exo_endo_phos"/>
    <property type="match status" value="1"/>
</dbReference>
<dbReference type="InterPro" id="IPR043519">
    <property type="entry name" value="NT_sf"/>
</dbReference>
<dbReference type="Gene3D" id="1.10.1410.10">
    <property type="match status" value="1"/>
</dbReference>
<evidence type="ECO:0000256" key="7">
    <source>
        <dbReference type="ARBA" id="ARBA00022842"/>
    </source>
</evidence>
<dbReference type="SUPFAM" id="SSF55144">
    <property type="entry name" value="LigT-like"/>
    <property type="match status" value="1"/>
</dbReference>
<dbReference type="SUPFAM" id="SSF56219">
    <property type="entry name" value="DNase I-like"/>
    <property type="match status" value="1"/>
</dbReference>
<evidence type="ECO:0000259" key="9">
    <source>
        <dbReference type="Pfam" id="PF03372"/>
    </source>
</evidence>
<keyword evidence="4" id="KW-0479">Metal-binding</keyword>
<reference evidence="13" key="1">
    <citation type="journal article" date="2019" name="Int. J. Syst. Evol. Microbiol.">
        <title>The Global Catalogue of Microorganisms (GCM) 10K type strain sequencing project: providing services to taxonomists for standard genome sequencing and annotation.</title>
        <authorList>
            <consortium name="The Broad Institute Genomics Platform"/>
            <consortium name="The Broad Institute Genome Sequencing Center for Infectious Disease"/>
            <person name="Wu L."/>
            <person name="Ma J."/>
        </authorList>
    </citation>
    <scope>NUCLEOTIDE SEQUENCE [LARGE SCALE GENOMIC DNA]</scope>
    <source>
        <strain evidence="13">CGMCC 4.7275</strain>
    </source>
</reference>
<evidence type="ECO:0000256" key="6">
    <source>
        <dbReference type="ARBA" id="ARBA00022801"/>
    </source>
</evidence>
<dbReference type="EMBL" id="BMMV01000007">
    <property type="protein sequence ID" value="GGJ94272.1"/>
    <property type="molecule type" value="Genomic_DNA"/>
</dbReference>
<feature type="domain" description="Poly(A) polymerase central" evidence="11">
    <location>
        <begin position="722"/>
        <end position="793"/>
    </location>
</feature>
<comment type="cofactor">
    <cofactor evidence="2">
        <name>Mg(2+)</name>
        <dbReference type="ChEBI" id="CHEBI:18420"/>
    </cofactor>
</comment>
<dbReference type="SUPFAM" id="SSF81631">
    <property type="entry name" value="PAP/OAS1 substrate-binding domain"/>
    <property type="match status" value="1"/>
</dbReference>
<dbReference type="Gene3D" id="3.30.460.10">
    <property type="entry name" value="Beta Polymerase, domain 2"/>
    <property type="match status" value="1"/>
</dbReference>
<evidence type="ECO:0000256" key="8">
    <source>
        <dbReference type="ARBA" id="ARBA00023204"/>
    </source>
</evidence>
<dbReference type="Pfam" id="PF04928">
    <property type="entry name" value="PAP_central"/>
    <property type="match status" value="1"/>
</dbReference>
<organism evidence="12 13">
    <name type="scientific">Streptomyces camponoticapitis</name>
    <dbReference type="NCBI Taxonomy" id="1616125"/>
    <lineage>
        <taxon>Bacteria</taxon>
        <taxon>Bacillati</taxon>
        <taxon>Actinomycetota</taxon>
        <taxon>Actinomycetes</taxon>
        <taxon>Kitasatosporales</taxon>
        <taxon>Streptomycetaceae</taxon>
        <taxon>Streptomyces</taxon>
    </lineage>
</organism>
<evidence type="ECO:0000256" key="2">
    <source>
        <dbReference type="ARBA" id="ARBA00001946"/>
    </source>
</evidence>
<keyword evidence="3" id="KW-0540">Nuclease</keyword>
<feature type="domain" description="Endonuclease/exonuclease/phosphatase" evidence="9">
    <location>
        <begin position="128"/>
        <end position="363"/>
    </location>
</feature>
<keyword evidence="5" id="KW-0227">DNA damage</keyword>
<evidence type="ECO:0000259" key="10">
    <source>
        <dbReference type="Pfam" id="PF04457"/>
    </source>
</evidence>
<dbReference type="InterPro" id="IPR051547">
    <property type="entry name" value="TDP2-like"/>
</dbReference>
<proteinExistence type="predicted"/>
<dbReference type="SUPFAM" id="SSF81301">
    <property type="entry name" value="Nucleotidyltransferase"/>
    <property type="match status" value="1"/>
</dbReference>
<comment type="cofactor">
    <cofactor evidence="1">
        <name>Mn(2+)</name>
        <dbReference type="ChEBI" id="CHEBI:29035"/>
    </cofactor>
</comment>
<keyword evidence="13" id="KW-1185">Reference proteome</keyword>
<evidence type="ECO:0000313" key="13">
    <source>
        <dbReference type="Proteomes" id="UP000660265"/>
    </source>
</evidence>
<dbReference type="InterPro" id="IPR005135">
    <property type="entry name" value="Endo/exonuclease/phosphatase"/>
</dbReference>
<feature type="domain" description="MJ1316 RNA cyclic group end recognition" evidence="10">
    <location>
        <begin position="1"/>
        <end position="65"/>
    </location>
</feature>
<dbReference type="InterPro" id="IPR040459">
    <property type="entry name" value="MJ1316"/>
</dbReference>
<evidence type="ECO:0000256" key="1">
    <source>
        <dbReference type="ARBA" id="ARBA00001936"/>
    </source>
</evidence>
<evidence type="ECO:0000256" key="3">
    <source>
        <dbReference type="ARBA" id="ARBA00022722"/>
    </source>
</evidence>
<gene>
    <name evidence="12" type="ORF">GCM10011583_27160</name>
</gene>
<dbReference type="Gene3D" id="3.90.1140.10">
    <property type="entry name" value="Cyclic phosphodiesterase"/>
    <property type="match status" value="1"/>
</dbReference>
<evidence type="ECO:0000256" key="4">
    <source>
        <dbReference type="ARBA" id="ARBA00022723"/>
    </source>
</evidence>
<evidence type="ECO:0000259" key="11">
    <source>
        <dbReference type="Pfam" id="PF04928"/>
    </source>
</evidence>
<protein>
    <recommendedName>
        <fullName evidence="14">Polynucleotide adenylyltransferase</fullName>
    </recommendedName>
</protein>
<evidence type="ECO:0008006" key="14">
    <source>
        <dbReference type="Google" id="ProtNLM"/>
    </source>
</evidence>
<dbReference type="Pfam" id="PF13563">
    <property type="entry name" value="2_5_RNA_ligase2"/>
    <property type="match status" value="1"/>
</dbReference>
<name>A0ABQ2E4E0_9ACTN</name>
<dbReference type="InterPro" id="IPR009097">
    <property type="entry name" value="Cyclic_Pdiesterase"/>
</dbReference>
<keyword evidence="6" id="KW-0378">Hydrolase</keyword>
<evidence type="ECO:0000313" key="12">
    <source>
        <dbReference type="EMBL" id="GGJ94272.1"/>
    </source>
</evidence>
<keyword evidence="7" id="KW-0460">Magnesium</keyword>
<keyword evidence="8" id="KW-0234">DNA repair</keyword>
<dbReference type="Proteomes" id="UP000660265">
    <property type="component" value="Unassembled WGS sequence"/>
</dbReference>
<dbReference type="InterPro" id="IPR036691">
    <property type="entry name" value="Endo/exonu/phosph_ase_sf"/>
</dbReference>
<dbReference type="CDD" id="cd09080">
    <property type="entry name" value="TDP2"/>
    <property type="match status" value="1"/>
</dbReference>
<dbReference type="RefSeq" id="WP_189107660.1">
    <property type="nucleotide sequence ID" value="NZ_BMMV01000007.1"/>
</dbReference>
<sequence>MRTSDQLYHQVRWDPRFDPARFVLGVSRRGTTPGRIPLPAFVPGGDIPWHRVLFVEADGEVVWDRATGVDRIDATDAGRVRHARLLRAPFFSACAPYAYEGGEWVPAGGERVPARVASVPASASLRVLTWNTLWDRYDSERVDTAARRPLLLAALAESGADIIALQEVEADLLTMLLNAPWVRASYTLGTDPGGRDVDDTGLLLLSRLPVREAGRHTLGPHKAVTALTVETGAGPLVVATTHLSSDHSKDGADRRRGELAALAEGLGGVDADQILLGDFNDGSGGGGGPAAALGLRDAWTEVYGSEDSTPTFDPVTNPLAAVSSLSGRAARLDRVLLRGSGVVAGAVLRGDTPDARGLYISDHYGVEAEVALGTPDTPADVLDVRATARTAVAWIPPQELWSPLQALRREHDPQFDRRPPHVNLLFGFVPESDFERAGPLLSAAAAETVPFTARLGGVHTFGHREDATLWLDPAAEGSESEGSDAPWTELRRALERRFPRCGGRRAEGFTPHLTLRRSRDPQGDAAGIEARLGEVCATVGELVLLSRRGEEPMRVRARIALGTGEITWVPEDEPPAGPLAGPPAADAGETARLLAPRTPAEGVVHVVGSRRMGCASARADLDLVAVVPGEEADMDGIRRRVAAALPPGASPVREVIGARVPGLRFTVGELGVDLAVVAAGSLPPARAVDRRAELGEAAAVALSAVSDAVAVRDAVGDRHGAFARLAREVKTWAAARGLDSAPFGGLPGLAWAVLAARTVMEPDAPLRPEDLLRHFFGTWAAWDWREPVSLTTPLPSKGVTAPVTVLTPTTPIRTCTEQVGPGHRDLLVQELYRAWELLDTGACPALAAPPPLHRRHAAWAVATVSTRRPDTLGRFRGRVRALLTALEAAGVRDAHAWPRPYTTDGDRDRVHYAIGLGATPPDAATLTEIVSPWGRGLRDVDVAWTRGGDVPTLR</sequence>
<dbReference type="PANTHER" id="PTHR15822:SF4">
    <property type="entry name" value="TYROSYL-DNA PHOSPHODIESTERASE 2"/>
    <property type="match status" value="1"/>
</dbReference>
<comment type="caution">
    <text evidence="12">The sequence shown here is derived from an EMBL/GenBank/DDBJ whole genome shotgun (WGS) entry which is preliminary data.</text>
</comment>